<dbReference type="Proteomes" id="UP001433508">
    <property type="component" value="Unassembled WGS sequence"/>
</dbReference>
<evidence type="ECO:0000313" key="1">
    <source>
        <dbReference type="EMBL" id="KAK9237604.1"/>
    </source>
</evidence>
<name>A0ACC3T120_LIPKO</name>
<gene>
    <name evidence="1" type="ORF">V1525DRAFT_403648</name>
</gene>
<accession>A0ACC3T120</accession>
<dbReference type="EMBL" id="MU971367">
    <property type="protein sequence ID" value="KAK9237604.1"/>
    <property type="molecule type" value="Genomic_DNA"/>
</dbReference>
<protein>
    <submittedName>
        <fullName evidence="1">Uncharacterized protein</fullName>
    </submittedName>
</protein>
<proteinExistence type="predicted"/>
<evidence type="ECO:0000313" key="2">
    <source>
        <dbReference type="Proteomes" id="UP001433508"/>
    </source>
</evidence>
<organism evidence="1 2">
    <name type="scientific">Lipomyces kononenkoae</name>
    <name type="common">Yeast</name>
    <dbReference type="NCBI Taxonomy" id="34357"/>
    <lineage>
        <taxon>Eukaryota</taxon>
        <taxon>Fungi</taxon>
        <taxon>Dikarya</taxon>
        <taxon>Ascomycota</taxon>
        <taxon>Saccharomycotina</taxon>
        <taxon>Lipomycetes</taxon>
        <taxon>Lipomycetales</taxon>
        <taxon>Lipomycetaceae</taxon>
        <taxon>Lipomyces</taxon>
    </lineage>
</organism>
<comment type="caution">
    <text evidence="1">The sequence shown here is derived from an EMBL/GenBank/DDBJ whole genome shotgun (WGS) entry which is preliminary data.</text>
</comment>
<reference evidence="2" key="1">
    <citation type="journal article" date="2024" name="Front. Bioeng. Biotechnol.">
        <title>Genome-scale model development and genomic sequencing of the oleaginous clade Lipomyces.</title>
        <authorList>
            <person name="Czajka J.J."/>
            <person name="Han Y."/>
            <person name="Kim J."/>
            <person name="Mondo S.J."/>
            <person name="Hofstad B.A."/>
            <person name="Robles A."/>
            <person name="Haridas S."/>
            <person name="Riley R."/>
            <person name="LaButti K."/>
            <person name="Pangilinan J."/>
            <person name="Andreopoulos W."/>
            <person name="Lipzen A."/>
            <person name="Yan J."/>
            <person name="Wang M."/>
            <person name="Ng V."/>
            <person name="Grigoriev I.V."/>
            <person name="Spatafora J.W."/>
            <person name="Magnuson J.K."/>
            <person name="Baker S.E."/>
            <person name="Pomraning K.R."/>
        </authorList>
    </citation>
    <scope>NUCLEOTIDE SEQUENCE [LARGE SCALE GENOMIC DNA]</scope>
    <source>
        <strain evidence="2">CBS 7786</strain>
    </source>
</reference>
<sequence length="333" mass="37292">MTQSRPDATQQLPIHDVTPIRSADKAARILDTIDSYIIYDFISPDISDALFYDCLQLPWGTMYHHGGPVPRLVCIQTQPDHAGWTPLYRHPADPDTTSSLTISQQFSKSVKYISDCIEQLVKHPVNHVLIQQYRTGEDFISEHADKTVDVVPNSKIVNFSLGAERRIVFRQKKGRRGHAATTTTKKEGPVSRMSQKVELKHGSALVMGLWTNQFWTHAINPDKRPVADKTEGQKKFDGVRISLTFRYIGTFVYPDIQKPLFLYGVGSTSKSRDKPANVVPVDCTDGVGWTQAVELLTAFADENRLGAEFDWAASYGNGFDVVEFPPTASRPRA</sequence>
<keyword evidence="2" id="KW-1185">Reference proteome</keyword>